<dbReference type="EMBL" id="BGPR01089160">
    <property type="protein sequence ID" value="GBM14228.1"/>
    <property type="molecule type" value="Genomic_DNA"/>
</dbReference>
<evidence type="ECO:0000313" key="3">
    <source>
        <dbReference type="Proteomes" id="UP000499080"/>
    </source>
</evidence>
<gene>
    <name evidence="2" type="ORF">AVEN_189997_1</name>
    <name evidence="1" type="ORF">AVEN_64867_1</name>
</gene>
<name>A0A4Y2DDW8_ARAVE</name>
<evidence type="ECO:0000313" key="1">
    <source>
        <dbReference type="EMBL" id="GBM14228.1"/>
    </source>
</evidence>
<evidence type="ECO:0000313" key="2">
    <source>
        <dbReference type="EMBL" id="GBO06094.1"/>
    </source>
</evidence>
<organism evidence="1 3">
    <name type="scientific">Araneus ventricosus</name>
    <name type="common">Orbweaver spider</name>
    <name type="synonym">Epeira ventricosa</name>
    <dbReference type="NCBI Taxonomy" id="182803"/>
    <lineage>
        <taxon>Eukaryota</taxon>
        <taxon>Metazoa</taxon>
        <taxon>Ecdysozoa</taxon>
        <taxon>Arthropoda</taxon>
        <taxon>Chelicerata</taxon>
        <taxon>Arachnida</taxon>
        <taxon>Araneae</taxon>
        <taxon>Araneomorphae</taxon>
        <taxon>Entelegynae</taxon>
        <taxon>Araneoidea</taxon>
        <taxon>Araneidae</taxon>
        <taxon>Araneus</taxon>
    </lineage>
</organism>
<dbReference type="EMBL" id="BGPR01032523">
    <property type="protein sequence ID" value="GBO06094.1"/>
    <property type="molecule type" value="Genomic_DNA"/>
</dbReference>
<dbReference type="AlphaFoldDB" id="A0A4Y2DDW8"/>
<protein>
    <submittedName>
        <fullName evidence="1">Uncharacterized protein</fullName>
    </submittedName>
</protein>
<comment type="caution">
    <text evidence="1">The sequence shown here is derived from an EMBL/GenBank/DDBJ whole genome shotgun (WGS) entry which is preliminary data.</text>
</comment>
<sequence>MNCRLKRAIHHSSTVEFLEHGKEKPVVSFKNRWELAPMDESDGIPNSLKADWNGRVQWRTGFENCFCQESMGPIHIYNAHWALHRRGCGFFT</sequence>
<keyword evidence="3" id="KW-1185">Reference proteome</keyword>
<reference evidence="1 3" key="1">
    <citation type="journal article" date="2019" name="Sci. Rep.">
        <title>Orb-weaving spider Araneus ventricosus genome elucidates the spidroin gene catalogue.</title>
        <authorList>
            <person name="Kono N."/>
            <person name="Nakamura H."/>
            <person name="Ohtoshi R."/>
            <person name="Moran D.A.P."/>
            <person name="Shinohara A."/>
            <person name="Yoshida Y."/>
            <person name="Fujiwara M."/>
            <person name="Mori M."/>
            <person name="Tomita M."/>
            <person name="Arakawa K."/>
        </authorList>
    </citation>
    <scope>NUCLEOTIDE SEQUENCE [LARGE SCALE GENOMIC DNA]</scope>
</reference>
<proteinExistence type="predicted"/>
<accession>A0A4Y2DDW8</accession>
<dbReference type="Proteomes" id="UP000499080">
    <property type="component" value="Unassembled WGS sequence"/>
</dbReference>